<accession>A0AAP8PPF1</accession>
<evidence type="ECO:0000313" key="3">
    <source>
        <dbReference type="EMBL" id="PNZ68087.1"/>
    </source>
</evidence>
<dbReference type="PANTHER" id="PTHR43233:SF1">
    <property type="entry name" value="FAMILY N-ACETYLTRANSFERASE, PUTATIVE (AFU_ORTHOLOGUE AFUA_6G03350)-RELATED"/>
    <property type="match status" value="1"/>
</dbReference>
<organism evidence="3 4">
    <name type="scientific">Staphylococcus auricularis</name>
    <dbReference type="NCBI Taxonomy" id="29379"/>
    <lineage>
        <taxon>Bacteria</taxon>
        <taxon>Bacillati</taxon>
        <taxon>Bacillota</taxon>
        <taxon>Bacilli</taxon>
        <taxon>Bacillales</taxon>
        <taxon>Staphylococcaceae</taxon>
        <taxon>Staphylococcus</taxon>
    </lineage>
</organism>
<dbReference type="Proteomes" id="UP000242470">
    <property type="component" value="Unassembled WGS sequence"/>
</dbReference>
<reference evidence="2" key="2">
    <citation type="submission" date="2023-07" db="EMBL/GenBank/DDBJ databases">
        <title>Evaluation of the beneficial properties of pineapple isolates.</title>
        <authorList>
            <person name="Adefiranye O."/>
        </authorList>
    </citation>
    <scope>NUCLEOTIDE SEQUENCE</scope>
    <source>
        <strain evidence="2">PAPLE_T1</strain>
    </source>
</reference>
<dbReference type="PANTHER" id="PTHR43233">
    <property type="entry name" value="FAMILY N-ACETYLTRANSFERASE, PUTATIVE (AFU_ORTHOLOGUE AFUA_6G03350)-RELATED"/>
    <property type="match status" value="1"/>
</dbReference>
<dbReference type="RefSeq" id="WP_059107473.1">
    <property type="nucleotide sequence ID" value="NZ_AP024589.1"/>
</dbReference>
<dbReference type="AlphaFoldDB" id="A0AAP8PPF1"/>
<dbReference type="Proteomes" id="UP001171687">
    <property type="component" value="Unassembled WGS sequence"/>
</dbReference>
<dbReference type="Pfam" id="PF13508">
    <property type="entry name" value="Acetyltransf_7"/>
    <property type="match status" value="1"/>
</dbReference>
<protein>
    <submittedName>
        <fullName evidence="2 3">N-acetyltransferase</fullName>
    </submittedName>
</protein>
<proteinExistence type="predicted"/>
<comment type="caution">
    <text evidence="3">The sequence shown here is derived from an EMBL/GenBank/DDBJ whole genome shotgun (WGS) entry which is preliminary data.</text>
</comment>
<dbReference type="GO" id="GO:0016747">
    <property type="term" value="F:acyltransferase activity, transferring groups other than amino-acyl groups"/>
    <property type="evidence" value="ECO:0007669"/>
    <property type="project" value="InterPro"/>
</dbReference>
<evidence type="ECO:0000313" key="4">
    <source>
        <dbReference type="Proteomes" id="UP000242470"/>
    </source>
</evidence>
<reference evidence="3 4" key="1">
    <citation type="submission" date="2017-08" db="EMBL/GenBank/DDBJ databases">
        <title>Draft genome sequences of 64 type strains of genus Staph aureus.</title>
        <authorList>
            <person name="Cole K."/>
            <person name="Golubchik T."/>
            <person name="Russell J."/>
            <person name="Foster D."/>
            <person name="Llewelyn M."/>
            <person name="Wilson D."/>
            <person name="Crook D."/>
            <person name="Paul J."/>
        </authorList>
    </citation>
    <scope>NUCLEOTIDE SEQUENCE [LARGE SCALE GENOMIC DNA]</scope>
    <source>
        <strain evidence="3 4">NCTC 12101</strain>
    </source>
</reference>
<dbReference type="GeneID" id="64981468"/>
<dbReference type="Gene3D" id="3.40.630.30">
    <property type="match status" value="1"/>
</dbReference>
<dbReference type="InterPro" id="IPR000182">
    <property type="entry name" value="GNAT_dom"/>
</dbReference>
<name>A0AAP8PPF1_9STAP</name>
<evidence type="ECO:0000259" key="1">
    <source>
        <dbReference type="PROSITE" id="PS51186"/>
    </source>
</evidence>
<dbReference type="PROSITE" id="PS51186">
    <property type="entry name" value="GNAT"/>
    <property type="match status" value="1"/>
</dbReference>
<evidence type="ECO:0000313" key="2">
    <source>
        <dbReference type="EMBL" id="MDN4533617.1"/>
    </source>
</evidence>
<gene>
    <name evidence="3" type="ORF">CD158_04800</name>
    <name evidence="2" type="ORF">QYH67_08590</name>
</gene>
<dbReference type="EMBL" id="JAUHQC010000011">
    <property type="protein sequence ID" value="MDN4533617.1"/>
    <property type="molecule type" value="Genomic_DNA"/>
</dbReference>
<sequence length="133" mass="14764">MVEITYRIPTPEDYCNLRLEAGMSARSLAAAKKGLAHACFTVTLYEDERLIGMGRVIGDGGTAFQIVDIAVTPSYQGYGYGKRIMKEIMTYLESVAEAGTYVSLIADYPADQLYQQFGFQNTEPESGGMYKRF</sequence>
<dbReference type="InterPro" id="IPR053144">
    <property type="entry name" value="Acetyltransferase_Butenolide"/>
</dbReference>
<dbReference type="CDD" id="cd04301">
    <property type="entry name" value="NAT_SF"/>
    <property type="match status" value="1"/>
</dbReference>
<feature type="domain" description="N-acetyltransferase" evidence="1">
    <location>
        <begin position="4"/>
        <end position="133"/>
    </location>
</feature>
<dbReference type="EMBL" id="PPQW01000021">
    <property type="protein sequence ID" value="PNZ68087.1"/>
    <property type="molecule type" value="Genomic_DNA"/>
</dbReference>
<dbReference type="SUPFAM" id="SSF55729">
    <property type="entry name" value="Acyl-CoA N-acyltransferases (Nat)"/>
    <property type="match status" value="1"/>
</dbReference>
<dbReference type="InterPro" id="IPR016181">
    <property type="entry name" value="Acyl_CoA_acyltransferase"/>
</dbReference>